<feature type="compositionally biased region" description="Polar residues" evidence="1">
    <location>
        <begin position="1076"/>
        <end position="1087"/>
    </location>
</feature>
<feature type="region of interest" description="Disordered" evidence="1">
    <location>
        <begin position="259"/>
        <end position="320"/>
    </location>
</feature>
<dbReference type="EMBL" id="KZ819326">
    <property type="protein sequence ID" value="PWN21055.1"/>
    <property type="molecule type" value="Genomic_DNA"/>
</dbReference>
<accession>A0A316UDB8</accession>
<feature type="domain" description="Sfi1 spindle body" evidence="2">
    <location>
        <begin position="628"/>
        <end position="950"/>
    </location>
</feature>
<evidence type="ECO:0000259" key="2">
    <source>
        <dbReference type="Pfam" id="PF08457"/>
    </source>
</evidence>
<sequence length="1350" mass="152923">MMRMGVARDPSSFRPCRSLTAHSVVSNSSSRSLATTFSTLAADDVAFFDEVVASLSPGDASFASLKAVYERIRGRWPGISDGRDAHLWNCLLSLVKVRGRDWSERWDAVRIEIGFDLREADMTASSIVSEATAERESFPHALSLAVGSGLTRRDIPIQTTQQEWSQDTSQSEGSNADRSSASDEDKDDYWEQHKQSSATSSLTTVGAEAGQSTPPSSRTVSSTPSSSNARKSEFSDLQARIVNLTRQAGNLVLQAGGQSIAQTPRATGRAPASDGMGGLSARSSPPLQSGLHRRQGNVLLPPREQRDRGATETSPSALSDVLPLQLQQAPQQFPLGPRRDVLSVIRSTPGSLRDAVYRRAEESEEVAWEGSANYAQRHYELHLLAACFGWWCELHDRQTAREHKAKRFGLHGLLLRVLGHWKRSALIDRDREHMTARADAVRCQLSAWRKWRRLARTTRTQRWEGRKTEMRESYTVIKEKRQLREQDERWHRWRLRLLGKRSANFRSGHLLGGAFYLWRLKLDVAQRLGRQERKALASKQFALAKKVFDMWVIQMRLLVLLDRWQDEHAVQTLREPLTIWKKTASLTMMERAYSAHRLRRTGLQTWLQRLAEMGPRKRRQKQADCRLNKSIQSRAICRWNLAMQQARRRRLQAVQFKQASDYKTLKDALTIWRTEGRAQLFRKVRCEGLRKIYLAQWRTTYTRKVAELSEHAQKLSFSNSRRAVSAYLSHWRTMVRTQRELTAMATAIDARAVQAKVFQTWRSAKDQLLRRTEKAAAIEECSLLKRNFSFMRAKVRATKVHCFSDKRDARLLKRASSFWRGRATQQSIDRLGVAHIQSAISLRTEKQILQHWTQRVIERRSLLIEVGEAHNIRVALKAFHSWCLTRRRVEDLQRLGQSFRDVKIEEAIRRKFLSWSLRYRKALSLRDRAARFVTSKEESMRTQAFAVWYDNWRQMGLRALEYEVALQRQEDAKSRVLNVWMYRTASFPAIRLDHSRLKRLALRTWRKGVPGAMSRRLAVQQDNHSLSRKAFWHWIDSSKAQRAARAAARFGGQSMARLRRHSSRTQSPFITKARRSSGNGHQRSSSPVARGESDEGYRSFASVRRARSEALESERPSALTGTIRPRSEVSSASGGASAALQGSDDILSTSGGAGLPVMAEIDGTMGKVAAVVSRQPTSLQISSSRTPVRQADEQLHRLAVYRRTTPTFSSVTSDGGTDNRKSTVSLTSHDAHHGIASQRGSRGVGTGAAARSLPSLSVAASDGEAAGQAMRQTDALTQRPASLALSAYTPVAPFARTLREQRAHPTSSRRKTVERAPSVVSAHELHHPRSGSNFVEDLRRKRRAVMERQT</sequence>
<protein>
    <recommendedName>
        <fullName evidence="2">Sfi1 spindle body domain-containing protein</fullName>
    </recommendedName>
</protein>
<keyword evidence="4" id="KW-1185">Reference proteome</keyword>
<dbReference type="InterPro" id="IPR013665">
    <property type="entry name" value="Sfi1_dom"/>
</dbReference>
<dbReference type="GeneID" id="37015999"/>
<feature type="compositionally biased region" description="Low complexity" evidence="1">
    <location>
        <begin position="212"/>
        <end position="227"/>
    </location>
</feature>
<feature type="region of interest" description="Disordered" evidence="1">
    <location>
        <begin position="1299"/>
        <end position="1334"/>
    </location>
</feature>
<proteinExistence type="predicted"/>
<feature type="compositionally biased region" description="Polar residues" evidence="1">
    <location>
        <begin position="160"/>
        <end position="179"/>
    </location>
</feature>
<dbReference type="Pfam" id="PF08457">
    <property type="entry name" value="Sfi1"/>
    <property type="match status" value="2"/>
</dbReference>
<feature type="region of interest" description="Disordered" evidence="1">
    <location>
        <begin position="160"/>
        <end position="233"/>
    </location>
</feature>
<feature type="domain" description="Sfi1 spindle body" evidence="2">
    <location>
        <begin position="505"/>
        <end position="610"/>
    </location>
</feature>
<dbReference type="Proteomes" id="UP000245942">
    <property type="component" value="Unassembled WGS sequence"/>
</dbReference>
<organism evidence="3 4">
    <name type="scientific">Pseudomicrostroma glucosiphilum</name>
    <dbReference type="NCBI Taxonomy" id="1684307"/>
    <lineage>
        <taxon>Eukaryota</taxon>
        <taxon>Fungi</taxon>
        <taxon>Dikarya</taxon>
        <taxon>Basidiomycota</taxon>
        <taxon>Ustilaginomycotina</taxon>
        <taxon>Exobasidiomycetes</taxon>
        <taxon>Microstromatales</taxon>
        <taxon>Microstromatales incertae sedis</taxon>
        <taxon>Pseudomicrostroma</taxon>
    </lineage>
</organism>
<reference evidence="3 4" key="1">
    <citation type="journal article" date="2018" name="Mol. Biol. Evol.">
        <title>Broad Genomic Sampling Reveals a Smut Pathogenic Ancestry of the Fungal Clade Ustilaginomycotina.</title>
        <authorList>
            <person name="Kijpornyongpan T."/>
            <person name="Mondo S.J."/>
            <person name="Barry K."/>
            <person name="Sandor L."/>
            <person name="Lee J."/>
            <person name="Lipzen A."/>
            <person name="Pangilinan J."/>
            <person name="LaButti K."/>
            <person name="Hainaut M."/>
            <person name="Henrissat B."/>
            <person name="Grigoriev I.V."/>
            <person name="Spatafora J.W."/>
            <person name="Aime M.C."/>
        </authorList>
    </citation>
    <scope>NUCLEOTIDE SEQUENCE [LARGE SCALE GENOMIC DNA]</scope>
    <source>
        <strain evidence="3 4">MCA 4718</strain>
    </source>
</reference>
<dbReference type="OrthoDB" id="1933281at2759"/>
<feature type="region of interest" description="Disordered" evidence="1">
    <location>
        <begin position="1049"/>
        <end position="1143"/>
    </location>
</feature>
<gene>
    <name evidence="3" type="ORF">BCV69DRAFT_298845</name>
</gene>
<dbReference type="RefSeq" id="XP_025348215.1">
    <property type="nucleotide sequence ID" value="XM_025494265.1"/>
</dbReference>
<evidence type="ECO:0000313" key="4">
    <source>
        <dbReference type="Proteomes" id="UP000245942"/>
    </source>
</evidence>
<evidence type="ECO:0000256" key="1">
    <source>
        <dbReference type="SAM" id="MobiDB-lite"/>
    </source>
</evidence>
<feature type="compositionally biased region" description="Basic and acidic residues" evidence="1">
    <location>
        <begin position="1106"/>
        <end position="1115"/>
    </location>
</feature>
<name>A0A316UDB8_9BASI</name>
<feature type="compositionally biased region" description="Low complexity" evidence="1">
    <location>
        <begin position="1130"/>
        <end position="1139"/>
    </location>
</feature>
<dbReference type="STRING" id="1684307.A0A316UDB8"/>
<feature type="compositionally biased region" description="Polar residues" evidence="1">
    <location>
        <begin position="195"/>
        <end position="204"/>
    </location>
</feature>
<evidence type="ECO:0000313" key="3">
    <source>
        <dbReference type="EMBL" id="PWN21055.1"/>
    </source>
</evidence>